<organism evidence="1 2">
    <name type="scientific">Kipferlia bialata</name>
    <dbReference type="NCBI Taxonomy" id="797122"/>
    <lineage>
        <taxon>Eukaryota</taxon>
        <taxon>Metamonada</taxon>
        <taxon>Carpediemonas-like organisms</taxon>
        <taxon>Kipferlia</taxon>
    </lineage>
</organism>
<protein>
    <submittedName>
        <fullName evidence="1">Uncharacterized protein</fullName>
    </submittedName>
</protein>
<dbReference type="Proteomes" id="UP000265618">
    <property type="component" value="Unassembled WGS sequence"/>
</dbReference>
<proteinExistence type="predicted"/>
<evidence type="ECO:0000313" key="2">
    <source>
        <dbReference type="Proteomes" id="UP000265618"/>
    </source>
</evidence>
<name>A0A9K3CQS5_9EUKA</name>
<keyword evidence="2" id="KW-1185">Reference proteome</keyword>
<sequence>MDYQVAKKYLTPLLHIVSGTTKEGTPSSAYNDVMEEAIKVLGSVGMRYPPLGESLCPLILHIARRQKGIPSHTPRVPRVPGAVVNDKSKGSISYPPNCVGVMGACVCALGMLCAGSPGLYPTCSPGLYPTCECLMESCISNTHPYLRGCGLEAK</sequence>
<reference evidence="1 2" key="1">
    <citation type="journal article" date="2018" name="PLoS ONE">
        <title>The draft genome of Kipferlia bialata reveals reductive genome evolution in fornicate parasites.</title>
        <authorList>
            <person name="Tanifuji G."/>
            <person name="Takabayashi S."/>
            <person name="Kume K."/>
            <person name="Takagi M."/>
            <person name="Nakayama T."/>
            <person name="Kamikawa R."/>
            <person name="Inagaki Y."/>
            <person name="Hashimoto T."/>
        </authorList>
    </citation>
    <scope>NUCLEOTIDE SEQUENCE [LARGE SCALE GENOMIC DNA]</scope>
    <source>
        <strain evidence="1">NY0173</strain>
    </source>
</reference>
<dbReference type="AlphaFoldDB" id="A0A9K3CQS5"/>
<dbReference type="EMBL" id="BDIP01000407">
    <property type="protein sequence ID" value="GIQ81481.1"/>
    <property type="molecule type" value="Genomic_DNA"/>
</dbReference>
<gene>
    <name evidence="1" type="ORF">KIPB_002444</name>
</gene>
<accession>A0A9K3CQS5</accession>
<evidence type="ECO:0000313" key="1">
    <source>
        <dbReference type="EMBL" id="GIQ81481.1"/>
    </source>
</evidence>
<feature type="non-terminal residue" evidence="1">
    <location>
        <position position="1"/>
    </location>
</feature>
<comment type="caution">
    <text evidence="1">The sequence shown here is derived from an EMBL/GenBank/DDBJ whole genome shotgun (WGS) entry which is preliminary data.</text>
</comment>